<dbReference type="InterPro" id="IPR036683">
    <property type="entry name" value="CO_DH_flav_C_dom_sf"/>
</dbReference>
<dbReference type="InterPro" id="IPR051312">
    <property type="entry name" value="Diverse_Substr_Oxidored"/>
</dbReference>
<evidence type="ECO:0000256" key="4">
    <source>
        <dbReference type="ARBA" id="ARBA00023002"/>
    </source>
</evidence>
<dbReference type="InterPro" id="IPR001041">
    <property type="entry name" value="2Fe-2S_ferredoxin-type"/>
</dbReference>
<dbReference type="SUPFAM" id="SSF56176">
    <property type="entry name" value="FAD-binding/transporter-associated domain-like"/>
    <property type="match status" value="1"/>
</dbReference>
<dbReference type="RefSeq" id="WP_011279034.1">
    <property type="nucleotide sequence ID" value="NZ_BHWZ01000006.1"/>
</dbReference>
<dbReference type="OMA" id="KNICRCT"/>
<dbReference type="InterPro" id="IPR012675">
    <property type="entry name" value="Beta-grasp_dom_sf"/>
</dbReference>
<dbReference type="SMART" id="SM01092">
    <property type="entry name" value="CO_deh_flav_C"/>
    <property type="match status" value="1"/>
</dbReference>
<dbReference type="InterPro" id="IPR006058">
    <property type="entry name" value="2Fe2S_fd_BS"/>
</dbReference>
<dbReference type="GO" id="GO:0016491">
    <property type="term" value="F:oxidoreductase activity"/>
    <property type="evidence" value="ECO:0007669"/>
    <property type="project" value="UniProtKB-KW"/>
</dbReference>
<dbReference type="EMBL" id="CP013695">
    <property type="protein sequence ID" value="ALU32426.1"/>
    <property type="molecule type" value="Genomic_DNA"/>
</dbReference>
<dbReference type="PROSITE" id="PS00197">
    <property type="entry name" value="2FE2S_FER_1"/>
    <property type="match status" value="1"/>
</dbReference>
<proteinExistence type="predicted"/>
<evidence type="ECO:0000313" key="8">
    <source>
        <dbReference type="EMBL" id="ALU29691.1"/>
    </source>
</evidence>
<dbReference type="Proteomes" id="UP000060043">
    <property type="component" value="Chromosome"/>
</dbReference>
<evidence type="ECO:0000313" key="9">
    <source>
        <dbReference type="EMBL" id="ALU32426.1"/>
    </source>
</evidence>
<reference evidence="10 11" key="1">
    <citation type="submission" date="2015-12" db="EMBL/GenBank/DDBJ databases">
        <title>A stable core within a dynamic pangenome in Sulfolobus acidocaldarius.</title>
        <authorList>
            <person name="Anderson R."/>
            <person name="Kouris A."/>
            <person name="Seward C."/>
            <person name="Campbell K."/>
            <person name="Whitaker R."/>
        </authorList>
    </citation>
    <scope>NUCLEOTIDE SEQUENCE [LARGE SCALE GENOMIC DNA]</scope>
    <source>
        <strain evidence="8 11">GG12-C01-09</strain>
        <strain evidence="9 10">NG05B_CO5_07</strain>
    </source>
</reference>
<dbReference type="Pfam" id="PF03450">
    <property type="entry name" value="CO_deh_flav_C"/>
    <property type="match status" value="1"/>
</dbReference>
<keyword evidence="5" id="KW-0408">Iron</keyword>
<dbReference type="Proteomes" id="UP000065473">
    <property type="component" value="Chromosome"/>
</dbReference>
<keyword evidence="3" id="KW-0274">FAD</keyword>
<dbReference type="InterPro" id="IPR036010">
    <property type="entry name" value="2Fe-2S_ferredoxin-like_sf"/>
</dbReference>
<gene>
    <name evidence="8" type="ORF">ATY89_06875</name>
    <name evidence="9" type="ORF">ATZ20_09895</name>
</gene>
<protein>
    <submittedName>
        <fullName evidence="8">Carbon monoxide dehydrogenase</fullName>
    </submittedName>
</protein>
<dbReference type="Gene3D" id="3.10.20.30">
    <property type="match status" value="1"/>
</dbReference>
<dbReference type="InterPro" id="IPR016166">
    <property type="entry name" value="FAD-bd_PCMH"/>
</dbReference>
<keyword evidence="1" id="KW-0285">Flavoprotein</keyword>
<keyword evidence="2" id="KW-0479">Metal-binding</keyword>
<dbReference type="PANTHER" id="PTHR42659:SF2">
    <property type="entry name" value="XANTHINE DEHYDROGENASE SUBUNIT C-RELATED"/>
    <property type="match status" value="1"/>
</dbReference>
<dbReference type="InterPro" id="IPR036884">
    <property type="entry name" value="2Fe-2S-bd_dom_sf"/>
</dbReference>
<dbReference type="Gene3D" id="3.30.390.50">
    <property type="entry name" value="CO dehydrogenase flavoprotein, C-terminal domain"/>
    <property type="match status" value="1"/>
</dbReference>
<dbReference type="InterPro" id="IPR002888">
    <property type="entry name" value="2Fe-2S-bd"/>
</dbReference>
<keyword evidence="4" id="KW-0560">Oxidoreductase</keyword>
<sequence>MIPAQFKYYRPSNLQQALDLLKENEGARPLAGGQSLVPMMKLRIINVDTLVDLNDLDELKYVKLEEDKLRIGSLLTHNEIATNHIIRQRYPSLAKASWVIADLQVRNKGTIGGSIAHADPSGNYFPVLFTLEGKVILSSGRSINIEDFYLFPYTTALSHGEIIKEIEIPVKKNSEYWLNFNVVKRGGASYPTCLVAVNLELSEDRVVVSSKIAIGGVFEKPVLIRDLFLGEKVDEIRRRADLDSIAEKIIAERDEKVINDIHASKSYRLKLTRNLLVKTLMGYSDIKLPSKEIVNTPNNHSGSKYSLTVNGEEIPLNVEPRILLIDFLRQNGFTEVKRGCDEGKCGACTVLVDGKAIKSCNAFAIQFSGKNIVTIKGLKTKQLVQDAFLRNYAMQCGYCTHGFMMTVYDYLTNVDPDADEDLMKYAIKNICRCTGYVNIIRATKDLSRSLQNSSKLDKP</sequence>
<evidence type="ECO:0000259" key="7">
    <source>
        <dbReference type="PROSITE" id="PS51387"/>
    </source>
</evidence>
<evidence type="ECO:0000313" key="11">
    <source>
        <dbReference type="Proteomes" id="UP000065473"/>
    </source>
</evidence>
<dbReference type="CDD" id="cd00207">
    <property type="entry name" value="fer2"/>
    <property type="match status" value="1"/>
</dbReference>
<name>A0A0U3FH99_9CREN</name>
<dbReference type="SUPFAM" id="SSF54292">
    <property type="entry name" value="2Fe-2S ferredoxin-like"/>
    <property type="match status" value="1"/>
</dbReference>
<dbReference type="GO" id="GO:0051537">
    <property type="term" value="F:2 iron, 2 sulfur cluster binding"/>
    <property type="evidence" value="ECO:0007669"/>
    <property type="project" value="InterPro"/>
</dbReference>
<dbReference type="PROSITE" id="PS51085">
    <property type="entry name" value="2FE2S_FER_2"/>
    <property type="match status" value="1"/>
</dbReference>
<dbReference type="InterPro" id="IPR036318">
    <property type="entry name" value="FAD-bd_PCMH-like_sf"/>
</dbReference>
<dbReference type="Gene3D" id="1.10.150.120">
    <property type="entry name" value="[2Fe-2S]-binding domain"/>
    <property type="match status" value="1"/>
</dbReference>
<dbReference type="InterPro" id="IPR002346">
    <property type="entry name" value="Mopterin_DH_FAD-bd"/>
</dbReference>
<accession>A0A0U3FH99</accession>
<evidence type="ECO:0000256" key="3">
    <source>
        <dbReference type="ARBA" id="ARBA00022827"/>
    </source>
</evidence>
<dbReference type="PROSITE" id="PS51387">
    <property type="entry name" value="FAD_PCMH"/>
    <property type="match status" value="1"/>
</dbReference>
<dbReference type="Pfam" id="PF01799">
    <property type="entry name" value="Fer2_2"/>
    <property type="match status" value="1"/>
</dbReference>
<organism evidence="8 11">
    <name type="scientific">Sulfolobus acidocaldarius</name>
    <dbReference type="NCBI Taxonomy" id="2285"/>
    <lineage>
        <taxon>Archaea</taxon>
        <taxon>Thermoproteota</taxon>
        <taxon>Thermoprotei</taxon>
        <taxon>Sulfolobales</taxon>
        <taxon>Sulfolobaceae</taxon>
        <taxon>Sulfolobus</taxon>
    </lineage>
</organism>
<dbReference type="InterPro" id="IPR016167">
    <property type="entry name" value="FAD-bd_PCMH_sub1"/>
</dbReference>
<dbReference type="InterPro" id="IPR005107">
    <property type="entry name" value="CO_DH_flav_C"/>
</dbReference>
<evidence type="ECO:0000256" key="1">
    <source>
        <dbReference type="ARBA" id="ARBA00022630"/>
    </source>
</evidence>
<evidence type="ECO:0000256" key="5">
    <source>
        <dbReference type="ARBA" id="ARBA00023004"/>
    </source>
</evidence>
<dbReference type="Gene3D" id="3.30.465.10">
    <property type="match status" value="1"/>
</dbReference>
<evidence type="ECO:0000256" key="2">
    <source>
        <dbReference type="ARBA" id="ARBA00022723"/>
    </source>
</evidence>
<dbReference type="GO" id="GO:0046872">
    <property type="term" value="F:metal ion binding"/>
    <property type="evidence" value="ECO:0007669"/>
    <property type="project" value="UniProtKB-KW"/>
</dbReference>
<dbReference type="GeneID" id="14552759"/>
<dbReference type="EMBL" id="CP013694">
    <property type="protein sequence ID" value="ALU29691.1"/>
    <property type="molecule type" value="Genomic_DNA"/>
</dbReference>
<dbReference type="PANTHER" id="PTHR42659">
    <property type="entry name" value="XANTHINE DEHYDROGENASE SUBUNIT C-RELATED"/>
    <property type="match status" value="1"/>
</dbReference>
<dbReference type="STRING" id="1435377.SUSAZ_10535"/>
<feature type="domain" description="2Fe-2S ferredoxin-type" evidence="6">
    <location>
        <begin position="303"/>
        <end position="378"/>
    </location>
</feature>
<dbReference type="Pfam" id="PF00941">
    <property type="entry name" value="FAD_binding_5"/>
    <property type="match status" value="1"/>
</dbReference>
<feature type="domain" description="FAD-binding PCMH-type" evidence="7">
    <location>
        <begin position="1"/>
        <end position="173"/>
    </location>
</feature>
<dbReference type="Gene3D" id="3.30.43.10">
    <property type="entry name" value="Uridine Diphospho-n-acetylenolpyruvylglucosamine Reductase, domain 2"/>
    <property type="match status" value="1"/>
</dbReference>
<dbReference type="SUPFAM" id="SSF55447">
    <property type="entry name" value="CO dehydrogenase flavoprotein C-terminal domain-like"/>
    <property type="match status" value="1"/>
</dbReference>
<dbReference type="AlphaFoldDB" id="A0A0U3FH99"/>
<dbReference type="OrthoDB" id="37184at2157"/>
<dbReference type="Pfam" id="PF00111">
    <property type="entry name" value="Fer2"/>
    <property type="match status" value="1"/>
</dbReference>
<dbReference type="PaxDb" id="1435377-SUSAZ_10535"/>
<dbReference type="GO" id="GO:0071949">
    <property type="term" value="F:FAD binding"/>
    <property type="evidence" value="ECO:0007669"/>
    <property type="project" value="InterPro"/>
</dbReference>
<dbReference type="SUPFAM" id="SSF47741">
    <property type="entry name" value="CO dehydrogenase ISP C-domain like"/>
    <property type="match status" value="1"/>
</dbReference>
<dbReference type="InterPro" id="IPR016169">
    <property type="entry name" value="FAD-bd_PCMH_sub2"/>
</dbReference>
<evidence type="ECO:0000313" key="10">
    <source>
        <dbReference type="Proteomes" id="UP000060043"/>
    </source>
</evidence>
<evidence type="ECO:0000259" key="6">
    <source>
        <dbReference type="PROSITE" id="PS51085"/>
    </source>
</evidence>